<dbReference type="AlphaFoldDB" id="A0A1D6N3C9"/>
<dbReference type="Pfam" id="PF02225">
    <property type="entry name" value="PA"/>
    <property type="match status" value="1"/>
</dbReference>
<comment type="similarity">
    <text evidence="3">Belongs to the peptidase A22B family.</text>
</comment>
<keyword evidence="6" id="KW-0967">Endosome</keyword>
<organism evidence="12">
    <name type="scientific">Zea mays</name>
    <name type="common">Maize</name>
    <dbReference type="NCBI Taxonomy" id="4577"/>
    <lineage>
        <taxon>Eukaryota</taxon>
        <taxon>Viridiplantae</taxon>
        <taxon>Streptophyta</taxon>
        <taxon>Embryophyta</taxon>
        <taxon>Tracheophyta</taxon>
        <taxon>Spermatophyta</taxon>
        <taxon>Magnoliopsida</taxon>
        <taxon>Liliopsida</taxon>
        <taxon>Poales</taxon>
        <taxon>Poaceae</taxon>
        <taxon>PACMAD clade</taxon>
        <taxon>Panicoideae</taxon>
        <taxon>Andropogonodae</taxon>
        <taxon>Andropogoneae</taxon>
        <taxon>Tripsacinae</taxon>
        <taxon>Zea</taxon>
    </lineage>
</organism>
<dbReference type="InterPro" id="IPR046450">
    <property type="entry name" value="PA_dom_sf"/>
</dbReference>
<evidence type="ECO:0000256" key="3">
    <source>
        <dbReference type="ARBA" id="ARBA00006859"/>
    </source>
</evidence>
<dbReference type="FunFam" id="3.50.30.30:FF:000007">
    <property type="entry name" value="Signal peptide peptidase-like 3"/>
    <property type="match status" value="1"/>
</dbReference>
<dbReference type="PANTHER" id="PTHR12174:SF72">
    <property type="entry name" value="SIGNAL PEPTIDE PEPTIDASE-LIKE 3"/>
    <property type="match status" value="1"/>
</dbReference>
<accession>A0A1D6N3C9</accession>
<evidence type="ECO:0000256" key="7">
    <source>
        <dbReference type="ARBA" id="ARBA00022801"/>
    </source>
</evidence>
<evidence type="ECO:0000256" key="6">
    <source>
        <dbReference type="ARBA" id="ARBA00022753"/>
    </source>
</evidence>
<evidence type="ECO:0000259" key="11">
    <source>
        <dbReference type="Pfam" id="PF02225"/>
    </source>
</evidence>
<keyword evidence="7" id="KW-0378">Hydrolase</keyword>
<evidence type="ECO:0000256" key="5">
    <source>
        <dbReference type="ARBA" id="ARBA00022729"/>
    </source>
</evidence>
<dbReference type="InterPro" id="IPR007369">
    <property type="entry name" value="Peptidase_A22B_SPP"/>
</dbReference>
<dbReference type="EMBL" id="CM007649">
    <property type="protein sequence ID" value="ONM35200.1"/>
    <property type="molecule type" value="Genomic_DNA"/>
</dbReference>
<evidence type="ECO:0000313" key="12">
    <source>
        <dbReference type="EMBL" id="ONM35200.1"/>
    </source>
</evidence>
<evidence type="ECO:0000256" key="9">
    <source>
        <dbReference type="ARBA" id="ARBA00023136"/>
    </source>
</evidence>
<keyword evidence="10" id="KW-0325">Glycoprotein</keyword>
<evidence type="ECO:0000256" key="8">
    <source>
        <dbReference type="ARBA" id="ARBA00022989"/>
    </source>
</evidence>
<keyword evidence="4" id="KW-0812">Transmembrane</keyword>
<proteinExistence type="inferred from homology"/>
<reference evidence="12" key="1">
    <citation type="submission" date="2015-12" db="EMBL/GenBank/DDBJ databases">
        <title>Update maize B73 reference genome by single molecule sequencing technologies.</title>
        <authorList>
            <consortium name="Maize Genome Sequencing Project"/>
            <person name="Ware D."/>
        </authorList>
    </citation>
    <scope>NUCLEOTIDE SEQUENCE [LARGE SCALE GENOMIC DNA]</scope>
    <source>
        <tissue evidence="12">Seedling</tissue>
    </source>
</reference>
<dbReference type="Gene3D" id="3.50.30.30">
    <property type="match status" value="1"/>
</dbReference>
<dbReference type="GO" id="GO:0042500">
    <property type="term" value="F:aspartic endopeptidase activity, intramembrane cleaving"/>
    <property type="evidence" value="ECO:0007669"/>
    <property type="project" value="InterPro"/>
</dbReference>
<keyword evidence="9" id="KW-0472">Membrane</keyword>
<keyword evidence="5" id="KW-0732">Signal</keyword>
<keyword evidence="8" id="KW-1133">Transmembrane helix</keyword>
<dbReference type="PANTHER" id="PTHR12174">
    <property type="entry name" value="SIGNAL PEPTIDE PEPTIDASE"/>
    <property type="match status" value="1"/>
</dbReference>
<evidence type="ECO:0000256" key="2">
    <source>
        <dbReference type="ARBA" id="ARBA00004337"/>
    </source>
</evidence>
<comment type="function">
    <text evidence="1">Intramembrane-cleaving aspartic protease (I-CLiP) that cleaves type II membrane signal peptides in the hydrophobic plane of the membrane.</text>
</comment>
<comment type="subcellular location">
    <subcellularLocation>
        <location evidence="2">Endosome membrane</location>
        <topology evidence="2">Multi-pass membrane protein</topology>
    </subcellularLocation>
</comment>
<dbReference type="Pfam" id="PF04258">
    <property type="entry name" value="Peptidase_A22B"/>
    <property type="match status" value="1"/>
</dbReference>
<protein>
    <submittedName>
        <fullName evidence="12">Signal peptide peptidase-like 3</fullName>
    </submittedName>
</protein>
<gene>
    <name evidence="12" type="ORF">ZEAMMB73_Zm00001d042378</name>
</gene>
<dbReference type="GO" id="GO:0010008">
    <property type="term" value="C:endosome membrane"/>
    <property type="evidence" value="ECO:0007669"/>
    <property type="project" value="UniProtKB-SubCell"/>
</dbReference>
<evidence type="ECO:0000256" key="1">
    <source>
        <dbReference type="ARBA" id="ARBA00003012"/>
    </source>
</evidence>
<dbReference type="SMART" id="SM00730">
    <property type="entry name" value="PSN"/>
    <property type="match status" value="1"/>
</dbReference>
<feature type="domain" description="PA" evidence="11">
    <location>
        <begin position="88"/>
        <end position="168"/>
    </location>
</feature>
<sequence>MALRTFPPRVLLLSVVLLAAPAAGAGTGSEFDDGTSPKFPGCDNTLQKVKVTYWVDGDERSSLTGISARFGAVLPDAAPDDEKQRAAVPSPESGCAKSSTPLAGSVAVAVRGECTFIEKAKAAEAGGAVALLLVNDEDDLQRMVCSDKDSPPNIGIPVVMVSKSAGDKVQSAIGDGSKVDILMYAPLKPSFDGAIPFLWMMAVGTVACASVWTVVVVGEEPTKQGDVSLGGEENPDAEVVELQANTALVFIVTSSLVLLFLFFFNSNWSAWLLVCLFCLGSLQGMEFVVSSLVVRLCQRCREAKVKLPALGNVKVVTLVVLPLAFIFAVTWAAHQDSPVAWVGQNLMVASALLVSAFFYDIFWVFISPLIFKKSVMITVARGSDDGPSLPMVLKMPKEFDSWNGYDMIGFGDILFPGLLVAFSFRYDRTHGKDLTDGYFLCLMIGYAFGT</sequence>
<name>A0A1D6N3C9_MAIZE</name>
<dbReference type="SUPFAM" id="SSF52025">
    <property type="entry name" value="PA domain"/>
    <property type="match status" value="1"/>
</dbReference>
<evidence type="ECO:0000256" key="4">
    <source>
        <dbReference type="ARBA" id="ARBA00022692"/>
    </source>
</evidence>
<dbReference type="InterPro" id="IPR006639">
    <property type="entry name" value="Preselin/SPP"/>
</dbReference>
<dbReference type="ExpressionAtlas" id="A0A1D6N3C9">
    <property type="expression patterns" value="baseline and differential"/>
</dbReference>
<evidence type="ECO:0000256" key="10">
    <source>
        <dbReference type="ARBA" id="ARBA00023180"/>
    </source>
</evidence>
<dbReference type="InterPro" id="IPR003137">
    <property type="entry name" value="PA_domain"/>
</dbReference>